<reference evidence="1 2" key="1">
    <citation type="submission" date="2023-08" db="EMBL/GenBank/DDBJ databases">
        <title>Functional and genomic diversity of the sorghum phyllosphere microbiome.</title>
        <authorList>
            <person name="Shade A."/>
        </authorList>
    </citation>
    <scope>NUCLEOTIDE SEQUENCE [LARGE SCALE GENOMIC DNA]</scope>
    <source>
        <strain evidence="1 2">SORGH_AS_0445</strain>
    </source>
</reference>
<evidence type="ECO:0008006" key="3">
    <source>
        <dbReference type="Google" id="ProtNLM"/>
    </source>
</evidence>
<name>A0ABU1HUP2_9MICO</name>
<accession>A0ABU1HUP2</accession>
<evidence type="ECO:0000313" key="2">
    <source>
        <dbReference type="Proteomes" id="UP001249291"/>
    </source>
</evidence>
<evidence type="ECO:0000313" key="1">
    <source>
        <dbReference type="EMBL" id="MDR6142984.1"/>
    </source>
</evidence>
<dbReference type="EMBL" id="JAVIZQ010000001">
    <property type="protein sequence ID" value="MDR6142984.1"/>
    <property type="molecule type" value="Genomic_DNA"/>
</dbReference>
<dbReference type="Proteomes" id="UP001249291">
    <property type="component" value="Unassembled WGS sequence"/>
</dbReference>
<keyword evidence="2" id="KW-1185">Reference proteome</keyword>
<organism evidence="1 2">
    <name type="scientific">Microbacterium foliorum</name>
    <dbReference type="NCBI Taxonomy" id="104336"/>
    <lineage>
        <taxon>Bacteria</taxon>
        <taxon>Bacillati</taxon>
        <taxon>Actinomycetota</taxon>
        <taxon>Actinomycetes</taxon>
        <taxon>Micrococcales</taxon>
        <taxon>Microbacteriaceae</taxon>
        <taxon>Microbacterium</taxon>
    </lineage>
</organism>
<proteinExistence type="predicted"/>
<sequence>MILGGGGGGGNVRHPIHVDYEGMQGMARTLNGLAVGGSASALDLSPMRSDLVTSAASMFSRGWGDAVTALEWAARGLAGAVDETASDFVAAEQAHIDALAAYVAALDD</sequence>
<comment type="caution">
    <text evidence="1">The sequence shown here is derived from an EMBL/GenBank/DDBJ whole genome shotgun (WGS) entry which is preliminary data.</text>
</comment>
<gene>
    <name evidence="1" type="ORF">QE375_002538</name>
</gene>
<protein>
    <recommendedName>
        <fullName evidence="3">WXG100 family type VII secretion target</fullName>
    </recommendedName>
</protein>